<comment type="caution">
    <text evidence="3">The sequence shown here is derived from an EMBL/GenBank/DDBJ whole genome shotgun (WGS) entry which is preliminary data.</text>
</comment>
<reference evidence="3 4" key="1">
    <citation type="submission" date="2020-07" db="EMBL/GenBank/DDBJ databases">
        <title>Sequencing the genomes of 1000 actinobacteria strains.</title>
        <authorList>
            <person name="Klenk H.-P."/>
        </authorList>
    </citation>
    <scope>NUCLEOTIDE SEQUENCE [LARGE SCALE GENOMIC DNA]</scope>
    <source>
        <strain evidence="3 4">DSM 26341</strain>
    </source>
</reference>
<keyword evidence="4" id="KW-1185">Reference proteome</keyword>
<feature type="region of interest" description="Disordered" evidence="1">
    <location>
        <begin position="1"/>
        <end position="22"/>
    </location>
</feature>
<feature type="transmembrane region" description="Helical" evidence="2">
    <location>
        <begin position="181"/>
        <end position="209"/>
    </location>
</feature>
<evidence type="ECO:0000256" key="1">
    <source>
        <dbReference type="SAM" id="MobiDB-lite"/>
    </source>
</evidence>
<keyword evidence="2" id="KW-1133">Transmembrane helix</keyword>
<dbReference type="RefSeq" id="WP_179429124.1">
    <property type="nucleotide sequence ID" value="NZ_JACBZP010000001.1"/>
</dbReference>
<name>A0A7Z0IIU7_9MICO</name>
<evidence type="ECO:0000313" key="4">
    <source>
        <dbReference type="Proteomes" id="UP000539111"/>
    </source>
</evidence>
<evidence type="ECO:0000313" key="3">
    <source>
        <dbReference type="EMBL" id="NYI68839.1"/>
    </source>
</evidence>
<protein>
    <submittedName>
        <fullName evidence="3">Uncharacterized protein</fullName>
    </submittedName>
</protein>
<dbReference type="AlphaFoldDB" id="A0A7Z0IIU7"/>
<keyword evidence="2" id="KW-0812">Transmembrane</keyword>
<keyword evidence="2" id="KW-0472">Membrane</keyword>
<dbReference type="Proteomes" id="UP000539111">
    <property type="component" value="Unassembled WGS sequence"/>
</dbReference>
<evidence type="ECO:0000256" key="2">
    <source>
        <dbReference type="SAM" id="Phobius"/>
    </source>
</evidence>
<feature type="compositionally biased region" description="Acidic residues" evidence="1">
    <location>
        <begin position="1"/>
        <end position="19"/>
    </location>
</feature>
<feature type="transmembrane region" description="Helical" evidence="2">
    <location>
        <begin position="48"/>
        <end position="69"/>
    </location>
</feature>
<proteinExistence type="predicted"/>
<organism evidence="3 4">
    <name type="scientific">Spelaeicoccus albus</name>
    <dbReference type="NCBI Taxonomy" id="1280376"/>
    <lineage>
        <taxon>Bacteria</taxon>
        <taxon>Bacillati</taxon>
        <taxon>Actinomycetota</taxon>
        <taxon>Actinomycetes</taxon>
        <taxon>Micrococcales</taxon>
        <taxon>Brevibacteriaceae</taxon>
        <taxon>Spelaeicoccus</taxon>
    </lineage>
</organism>
<feature type="transmembrane region" description="Helical" evidence="2">
    <location>
        <begin position="75"/>
        <end position="95"/>
    </location>
</feature>
<gene>
    <name evidence="3" type="ORF">BJY26_003145</name>
</gene>
<accession>A0A7Z0IIU7</accession>
<dbReference type="EMBL" id="JACBZP010000001">
    <property type="protein sequence ID" value="NYI68839.1"/>
    <property type="molecule type" value="Genomic_DNA"/>
</dbReference>
<sequence length="212" mass="22829">MTDPSNEPDDEPITGEVIDDGSAAGESTRGLAAQIVQMLYVTVQVARIPLMLVILLPVVPALVALAFGFVLGGGWLLAAAIIFVVGLASPALLWVQRRSAIKSVEDPDDLTTEVARALDLPGAFGDAGRAVRGVRSLHLGSGNIFGRMRRLHNWFAGATDVVTRFTEFPKLRPFLPPRLMFTWYFTLASAIGAAVFVVFAIIEIIALIARLF</sequence>